<sequence length="54" mass="5587">MNIPKIIAGVFAGAGALYLIYKGHIDVAAGLLGSMCGFFVGEANGKRLANKEFA</sequence>
<gene>
    <name evidence="1" type="ORF">S12H4_36372</name>
</gene>
<comment type="caution">
    <text evidence="1">The sequence shown here is derived from an EMBL/GenBank/DDBJ whole genome shotgun (WGS) entry which is preliminary data.</text>
</comment>
<dbReference type="AlphaFoldDB" id="X1SCK6"/>
<reference evidence="1" key="1">
    <citation type="journal article" date="2014" name="Front. Microbiol.">
        <title>High frequency of phylogenetically diverse reductive dehalogenase-homologous genes in deep subseafloor sedimentary metagenomes.</title>
        <authorList>
            <person name="Kawai M."/>
            <person name="Futagami T."/>
            <person name="Toyoda A."/>
            <person name="Takaki Y."/>
            <person name="Nishi S."/>
            <person name="Hori S."/>
            <person name="Arai W."/>
            <person name="Tsubouchi T."/>
            <person name="Morono Y."/>
            <person name="Uchiyama I."/>
            <person name="Ito T."/>
            <person name="Fujiyama A."/>
            <person name="Inagaki F."/>
            <person name="Takami H."/>
        </authorList>
    </citation>
    <scope>NUCLEOTIDE SEQUENCE</scope>
    <source>
        <strain evidence="1">Expedition CK06-06</strain>
    </source>
</reference>
<name>X1SCK6_9ZZZZ</name>
<dbReference type="EMBL" id="BARW01021678">
    <property type="protein sequence ID" value="GAI90713.1"/>
    <property type="molecule type" value="Genomic_DNA"/>
</dbReference>
<protein>
    <submittedName>
        <fullName evidence="1">Uncharacterized protein</fullName>
    </submittedName>
</protein>
<proteinExistence type="predicted"/>
<organism evidence="1">
    <name type="scientific">marine sediment metagenome</name>
    <dbReference type="NCBI Taxonomy" id="412755"/>
    <lineage>
        <taxon>unclassified sequences</taxon>
        <taxon>metagenomes</taxon>
        <taxon>ecological metagenomes</taxon>
    </lineage>
</organism>
<accession>X1SCK6</accession>
<evidence type="ECO:0000313" key="1">
    <source>
        <dbReference type="EMBL" id="GAI90713.1"/>
    </source>
</evidence>